<dbReference type="PROSITE" id="PS51257">
    <property type="entry name" value="PROKAR_LIPOPROTEIN"/>
    <property type="match status" value="1"/>
</dbReference>
<protein>
    <submittedName>
        <fullName evidence="2">Uncharacterized protein</fullName>
    </submittedName>
</protein>
<gene>
    <name evidence="2" type="ORF">NCTC9426_00931</name>
</gene>
<keyword evidence="1" id="KW-1133">Transmembrane helix</keyword>
<sequence>MEFSRIIEIKNLVFLLCVVTACKFTFVMLHLHEYTQPLANKALQPNFNYKKGLALLYRLSL</sequence>
<organism evidence="2 3">
    <name type="scientific">Moraxella bovis</name>
    <dbReference type="NCBI Taxonomy" id="476"/>
    <lineage>
        <taxon>Bacteria</taxon>
        <taxon>Pseudomonadati</taxon>
        <taxon>Pseudomonadota</taxon>
        <taxon>Gammaproteobacteria</taxon>
        <taxon>Moraxellales</taxon>
        <taxon>Moraxellaceae</taxon>
        <taxon>Moraxella</taxon>
    </lineage>
</organism>
<proteinExistence type="predicted"/>
<reference evidence="2 3" key="1">
    <citation type="submission" date="2018-06" db="EMBL/GenBank/DDBJ databases">
        <authorList>
            <consortium name="Pathogen Informatics"/>
            <person name="Doyle S."/>
        </authorList>
    </citation>
    <scope>NUCLEOTIDE SEQUENCE [LARGE SCALE GENOMIC DNA]</scope>
    <source>
        <strain evidence="2 3">NCTC9426</strain>
    </source>
</reference>
<keyword evidence="1" id="KW-0472">Membrane</keyword>
<name>A0A378PRZ3_MORBO</name>
<evidence type="ECO:0000313" key="3">
    <source>
        <dbReference type="Proteomes" id="UP000254133"/>
    </source>
</evidence>
<feature type="transmembrane region" description="Helical" evidence="1">
    <location>
        <begin position="12"/>
        <end position="31"/>
    </location>
</feature>
<dbReference type="Proteomes" id="UP000254133">
    <property type="component" value="Unassembled WGS sequence"/>
</dbReference>
<keyword evidence="1" id="KW-0812">Transmembrane</keyword>
<accession>A0A378PRZ3</accession>
<dbReference type="EMBL" id="UGPZ01000002">
    <property type="protein sequence ID" value="STY90899.1"/>
    <property type="molecule type" value="Genomic_DNA"/>
</dbReference>
<evidence type="ECO:0000256" key="1">
    <source>
        <dbReference type="SAM" id="Phobius"/>
    </source>
</evidence>
<evidence type="ECO:0000313" key="2">
    <source>
        <dbReference type="EMBL" id="STY90899.1"/>
    </source>
</evidence>
<dbReference type="AlphaFoldDB" id="A0A378PRZ3"/>